<evidence type="ECO:0000256" key="1">
    <source>
        <dbReference type="ARBA" id="ARBA00023295"/>
    </source>
</evidence>
<feature type="region of interest" description="Disordered" evidence="3">
    <location>
        <begin position="1984"/>
        <end position="2005"/>
    </location>
</feature>
<gene>
    <name evidence="6" type="ORF">J4H92_12365</name>
</gene>
<dbReference type="Pfam" id="PF17963">
    <property type="entry name" value="Big_9"/>
    <property type="match status" value="1"/>
</dbReference>
<keyword evidence="1" id="KW-0378">Hydrolase</keyword>
<dbReference type="EMBL" id="JAGDYM010000014">
    <property type="protein sequence ID" value="MBO1902739.1"/>
    <property type="molecule type" value="Genomic_DNA"/>
</dbReference>
<dbReference type="Gene3D" id="2.60.40.10">
    <property type="entry name" value="Immunoglobulins"/>
    <property type="match status" value="1"/>
</dbReference>
<evidence type="ECO:0000256" key="4">
    <source>
        <dbReference type="SAM" id="Phobius"/>
    </source>
</evidence>
<organism evidence="6 7">
    <name type="scientific">Leucobacter weissii</name>
    <dbReference type="NCBI Taxonomy" id="1983706"/>
    <lineage>
        <taxon>Bacteria</taxon>
        <taxon>Bacillati</taxon>
        <taxon>Actinomycetota</taxon>
        <taxon>Actinomycetes</taxon>
        <taxon>Micrococcales</taxon>
        <taxon>Microbacteriaceae</taxon>
        <taxon>Leucobacter</taxon>
    </lineage>
</organism>
<dbReference type="SUPFAM" id="SSF49265">
    <property type="entry name" value="Fibronectin type III"/>
    <property type="match status" value="1"/>
</dbReference>
<evidence type="ECO:0000256" key="3">
    <source>
        <dbReference type="SAM" id="MobiDB-lite"/>
    </source>
</evidence>
<evidence type="ECO:0000313" key="6">
    <source>
        <dbReference type="EMBL" id="MBO1902739.1"/>
    </source>
</evidence>
<keyword evidence="4" id="KW-0472">Membrane</keyword>
<keyword evidence="4" id="KW-0812">Transmembrane</keyword>
<sequence>MSAQRAWAARGPRRRPSARRPRWVGWTAVGVSAALVTTLAVVADGFDSQETPREDPSVWVTASALDKYARVNTETAEIDTVQSVEAPSGVVRAGDLDLVLTQGKGKAWPIDPTLPTDIVDDSPASDPGGADDAELLVREGSGAGAAAMRTPSGTEEVIAAGEAVVFRTDEGQVHLARTTTARGASARDAAAEAAEIGEPGLIDPYAEERAADEGAAAPDGQSEEAPEYRADAVAIDSTGLVALFSEEEAAIRWYDSEAGEFRGGPVELPQPELLAGVEEPQLSIVGGEWALLDAAGGRLWREGRDEATTVQLAGDARLQASSVERGERVLIADGGGLWAIGDEATREAEASGAPAQPRAFGGEMLAAWIGADDGALWRSSTGETIPLELGEAEREAAAKRSEELSPVIRASGGAALLAEEITGLLWRLPDGKPIPLSQWAMDEDDTTSQDTEEREVKDQEPPVAEDDAFGVRAGEPTLLPVLLNDHDPNRDDVLTIVPESVEGLPEDFGTVEVLPDGQGLMLQPDPAASGSTSLRYRITDGDEESTPATVALTVKPERISTAPQWCDIAVENCRLEWPSPELEPGGTLVLPALEGWVDPEGDPMMLAGAVIENEDAAARVTVSADGRLAIRHADQNASDEDIAVAVTVADARGESTEKTLRVRVRSGAQAEFAPLAATVTTAEPTVLKPLTRATGGSGAFVLVGAEVEAGTAEVDANQSSGTLRLTAARPGVSAITVTVRDAETEAEIRGRIRVTATEDGERLALPPLRAFVRPLGDTTIEVLDAIPGAGDRSLVVASAMVSDGELRADVIEHARIRLSGITADGRPGKVGAVDLVVSEGDESTTGRITVFQVPDVASGAIAVPDTARVRAGQVVDIPVLENDVAPAGERLVLAPDVTGSGAEDELVFASGAQVRYLAPTEPGDYTLSYSAYGASTPEEVDTGRISVTVIPSGSNRDPRPPGLTVRVAPGEQMSVQVPLSRVDPDGDRVRLVDVEAVEAKASGEPAPVTSILPRTGSVQVSAPSNSGPGTVFTHYTVRDGFGGEGRGRLRIIVTDPDPAGGAPVVYSDYARLLKGGADQVPVRPLDNDLDPSGGALEIVEVVPYVPGGEGSPEYRELAGRIDLSRKDQGIVGVRGGGGNGAATYRYTVRSDRTKSTADGLIVVEVSERPARQAPMVQDTVLSVRDRSELQQGGVDVVTGRVQWSAGDVAGLRLSLHGDAAQRYRASGARISGQYAAEGDLVPFKLAGPDASGETVETYGFVIVPPLDELRLTLQPSAPPLEVDEGEEVESDVAKMLDLGPGDRIELADGAYAVQRGQASCVKTGTAAIRYTAGRSQPWQDTCTVRVKLAEQTVFTALPIPVEIVPDSPQVRLNPLTRTIAPGATQTVDLSDMVEWQGGREGDPSRLRWQPVDGGSIFEVTGSGTRVSVTVPAGATPGTQAALPVAVGGAGSSTATLTLRVGEAPRDTPRGGTVSLKCDVGSACSAPLVGIPGEHDPFAGRSGGGLEVVSVDGGGCRFGTLGAAGDTLEVTWADQRGPGGTCTASFTVQDAQKRTGTGKIEFDARGVPRAPQSIVLSGYDEDSVTLDVTLGQASGAHPKVSGVTVLRDGREAGGCSASGSVYRCEVSGLTAGEAHAFTAVATNAVGDSDPSANSAEAWAYAAPGLSAGEVTVKQESAESASSGTLQFSVSGSDSTVERYEIEAAGKTATIAGTRGSQRISDLAVGAVGYRIVPVSRFAPPKGRGGSSGSAVEGSVDVSGRATIRDPWLSSDRGSRDIAVTVDADANGAGGMRYGAALGESCTPSQSSDAFTIRATAHRRVTVTVCVENQWGGVDSRTVRDYLVGGKPATPVATNWTIAVNPSVTSDLAVYGLESAPEVTADHDLRYTVNGGARDDFGDLDPGRATTASVRQCAGENCSDPLSLSGNAPTVVEVELPDCLATDSTAADLRALVSSAARGAANPSYDGTALTVSWTGAFAGLNALTAPVAPCDPPDPDPDPDDPDGGE</sequence>
<dbReference type="RefSeq" id="WP_208098502.1">
    <property type="nucleotide sequence ID" value="NZ_JAGDYM010000014.1"/>
</dbReference>
<feature type="region of interest" description="Disordered" evidence="3">
    <location>
        <begin position="436"/>
        <end position="463"/>
    </location>
</feature>
<reference evidence="6" key="1">
    <citation type="submission" date="2021-03" db="EMBL/GenBank/DDBJ databases">
        <title>Leucobacter chromiisoli sp. nov., isolated from chromium-containing soil of chemical plant.</title>
        <authorList>
            <person name="Xu Z."/>
        </authorList>
    </citation>
    <scope>NUCLEOTIDE SEQUENCE</scope>
    <source>
        <strain evidence="6">S27</strain>
    </source>
</reference>
<dbReference type="InterPro" id="IPR013783">
    <property type="entry name" value="Ig-like_fold"/>
</dbReference>
<keyword evidence="7" id="KW-1185">Reference proteome</keyword>
<evidence type="ECO:0000256" key="2">
    <source>
        <dbReference type="ARBA" id="ARBA00023326"/>
    </source>
</evidence>
<feature type="transmembrane region" description="Helical" evidence="4">
    <location>
        <begin position="23"/>
        <end position="43"/>
    </location>
</feature>
<keyword evidence="2" id="KW-0624">Polysaccharide degradation</keyword>
<evidence type="ECO:0000313" key="7">
    <source>
        <dbReference type="Proteomes" id="UP000664382"/>
    </source>
</evidence>
<dbReference type="InterPro" id="IPR036116">
    <property type="entry name" value="FN3_sf"/>
</dbReference>
<dbReference type="GO" id="GO:0016798">
    <property type="term" value="F:hydrolase activity, acting on glycosyl bonds"/>
    <property type="evidence" value="ECO:0007669"/>
    <property type="project" value="UniProtKB-KW"/>
</dbReference>
<dbReference type="Proteomes" id="UP000664382">
    <property type="component" value="Unassembled WGS sequence"/>
</dbReference>
<dbReference type="PROSITE" id="PS50853">
    <property type="entry name" value="FN3"/>
    <property type="match status" value="1"/>
</dbReference>
<feature type="domain" description="Fibronectin type-III" evidence="5">
    <location>
        <begin position="1569"/>
        <end position="1663"/>
    </location>
</feature>
<keyword evidence="1" id="KW-0326">Glycosidase</keyword>
<feature type="compositionally biased region" description="Acidic residues" evidence="3">
    <location>
        <begin position="441"/>
        <end position="453"/>
    </location>
</feature>
<keyword evidence="2" id="KW-0119">Carbohydrate metabolism</keyword>
<keyword evidence="4" id="KW-1133">Transmembrane helix</keyword>
<protein>
    <recommendedName>
        <fullName evidence="5">Fibronectin type-III domain-containing protein</fullName>
    </recommendedName>
</protein>
<evidence type="ECO:0000259" key="5">
    <source>
        <dbReference type="PROSITE" id="PS50853"/>
    </source>
</evidence>
<feature type="region of interest" description="Disordered" evidence="3">
    <location>
        <begin position="111"/>
        <end position="130"/>
    </location>
</feature>
<dbReference type="GO" id="GO:0000272">
    <property type="term" value="P:polysaccharide catabolic process"/>
    <property type="evidence" value="ECO:0007669"/>
    <property type="project" value="UniProtKB-KW"/>
</dbReference>
<proteinExistence type="predicted"/>
<comment type="caution">
    <text evidence="6">The sequence shown here is derived from an EMBL/GenBank/DDBJ whole genome shotgun (WGS) entry which is preliminary data.</text>
</comment>
<dbReference type="InterPro" id="IPR003961">
    <property type="entry name" value="FN3_dom"/>
</dbReference>
<accession>A0A939S6T9</accession>
<feature type="compositionally biased region" description="Acidic residues" evidence="3">
    <location>
        <begin position="1992"/>
        <end position="2005"/>
    </location>
</feature>
<name>A0A939S6T9_9MICO</name>